<dbReference type="AlphaFoldDB" id="A0A8J8FBR4"/>
<comment type="caution">
    <text evidence="2">The sequence shown here is derived from an EMBL/GenBank/DDBJ whole genome shotgun (WGS) entry which is preliminary data.</text>
</comment>
<dbReference type="InterPro" id="IPR022385">
    <property type="entry name" value="Rhs_assc_core"/>
</dbReference>
<evidence type="ECO:0008006" key="4">
    <source>
        <dbReference type="Google" id="ProtNLM"/>
    </source>
</evidence>
<feature type="region of interest" description="Disordered" evidence="1">
    <location>
        <begin position="942"/>
        <end position="962"/>
    </location>
</feature>
<reference evidence="2" key="1">
    <citation type="submission" date="2019-10" db="EMBL/GenBank/DDBJ databases">
        <title>Draft genome sequence of Panacibacter sp. KCS-6.</title>
        <authorList>
            <person name="Yim K.J."/>
        </authorList>
    </citation>
    <scope>NUCLEOTIDE SEQUENCE</scope>
    <source>
        <strain evidence="2">KCS-6</strain>
    </source>
</reference>
<dbReference type="Gene3D" id="2.180.10.10">
    <property type="entry name" value="RHS repeat-associated core"/>
    <property type="match status" value="2"/>
</dbReference>
<dbReference type="InterPro" id="IPR050708">
    <property type="entry name" value="T6SS_VgrG/RHS"/>
</dbReference>
<name>A0A8J8FBR4_9BACT</name>
<sequence>MQFDHAGRVLKVKKRIYNQASPATGINPAVVTKIADNTYTPMGLLETKELGQEKDASSGNYTSTLPIETLDYSYNIRGWLKSINKEYCNINGTATDRWFGMELSYDWGFQKKEYGGNISGTTWRSKGDGERRAYGFSYDNVNRLLYADFNQSNGTAWDKTAQVDFSVKMGDGVNYKLAYDENGNILRMQQWGVKIGSASSNSVQIDDLAYSYYNNSNKLQAVTDQITANNKLGDFYDKNTDATDYGYDINGNLITDKNKSLDGATGIDVATGGAIQYSFQNLPWMITVQNDAGITNDNGSSTKGTIKYIYDATGNKLEKIVAENASSANSHIVKTVTTSYMGLCVYEETSSYYYSTPNDPIPQTNNGLQFINQEEGRIRRVDDGAGGYKYNFDYFVKDHLGNIRMVLTDELKEDIYPAATLEDNAQALAKEKEYYFITNESVNIVDENDIPGFVANTPSYKNNNQDAGSGGYVNSNPYASTGGNSKKLYKLNGAIGLKTGLGITLKVMSGDQVKIMGKSYYTYTNQPTPNNNNLISTALTDFLAVLTGSNAVVGNTHGVVTSSTVLNSTPDASTQINSFLNQSSRVTGTLPLKGGISWILFDEQFKPVLTNSGFYPLGTNEQLVNYNNAPIDITKNGYLYVYCSNESNIDVFFDNFQVVQMRGPLVEETHYYPFGLIQSGISSKSAGKLDNKILYNGKEKQSKEFTDGSGLEWYDYGARMQDPQIGRWMTIDPKAEKYPNWSPYVYAFDNPVRFIDKDGREGEDPVKDIIDEGKKSQTFTNLLITAGVTNNNYSQIISIGQQTTINDDKEYGGNGEITVSPGKTLGNSAANLSFELTNRSNLSDLQKNNEAVRSGTKTADEYAANKIGIESKGFANKIAVAVELGVTFGGDKTKQIIQDYKDGKVSLADIAKQFASNMKTVKIANTDQTAYDAYKAQGEAKRAEQVQKEAEEKKKQSGKPGQ</sequence>
<dbReference type="PANTHER" id="PTHR32305:SF15">
    <property type="entry name" value="PROTEIN RHSA-RELATED"/>
    <property type="match status" value="1"/>
</dbReference>
<dbReference type="NCBIfam" id="TIGR03696">
    <property type="entry name" value="Rhs_assc_core"/>
    <property type="match status" value="1"/>
</dbReference>
<evidence type="ECO:0000313" key="2">
    <source>
        <dbReference type="EMBL" id="NNV55076.1"/>
    </source>
</evidence>
<organism evidence="2 3">
    <name type="scientific">Limnovirga soli</name>
    <dbReference type="NCBI Taxonomy" id="2656915"/>
    <lineage>
        <taxon>Bacteria</taxon>
        <taxon>Pseudomonadati</taxon>
        <taxon>Bacteroidota</taxon>
        <taxon>Chitinophagia</taxon>
        <taxon>Chitinophagales</taxon>
        <taxon>Chitinophagaceae</taxon>
        <taxon>Limnovirga</taxon>
    </lineage>
</organism>
<protein>
    <recommendedName>
        <fullName evidence="4">RHS repeat-associated core domain-containing protein</fullName>
    </recommendedName>
</protein>
<evidence type="ECO:0000256" key="1">
    <source>
        <dbReference type="SAM" id="MobiDB-lite"/>
    </source>
</evidence>
<gene>
    <name evidence="2" type="ORF">GD597_06375</name>
</gene>
<dbReference type="EMBL" id="WHPF01000004">
    <property type="protein sequence ID" value="NNV55076.1"/>
    <property type="molecule type" value="Genomic_DNA"/>
</dbReference>
<keyword evidence="3" id="KW-1185">Reference proteome</keyword>
<evidence type="ECO:0000313" key="3">
    <source>
        <dbReference type="Proteomes" id="UP000598971"/>
    </source>
</evidence>
<dbReference type="PANTHER" id="PTHR32305">
    <property type="match status" value="1"/>
</dbReference>
<dbReference type="Proteomes" id="UP000598971">
    <property type="component" value="Unassembled WGS sequence"/>
</dbReference>
<feature type="compositionally biased region" description="Basic and acidic residues" evidence="1">
    <location>
        <begin position="942"/>
        <end position="955"/>
    </location>
</feature>
<accession>A0A8J8FBR4</accession>
<proteinExistence type="predicted"/>